<dbReference type="InterPro" id="IPR036286">
    <property type="entry name" value="LexA/Signal_pep-like_sf"/>
</dbReference>
<keyword evidence="10" id="KW-0496">Mitochondrion</keyword>
<dbReference type="InterPro" id="IPR019758">
    <property type="entry name" value="Pept_S26A_signal_pept_1_CS"/>
</dbReference>
<evidence type="ECO:0000256" key="3">
    <source>
        <dbReference type="ARBA" id="ARBA00011805"/>
    </source>
</evidence>
<feature type="compositionally biased region" description="Polar residues" evidence="14">
    <location>
        <begin position="1"/>
        <end position="26"/>
    </location>
</feature>
<dbReference type="PANTHER" id="PTHR46041">
    <property type="entry name" value="MITOCHONDRIAL INNER MEMBRANE PROTEASE SUBUNIT 2"/>
    <property type="match status" value="1"/>
</dbReference>
<gene>
    <name evidence="15" type="ORF">NYPRO_LOCUS27109</name>
</gene>
<dbReference type="EMBL" id="CAJHUB010000789">
    <property type="protein sequence ID" value="CAD7694317.1"/>
    <property type="molecule type" value="Genomic_DNA"/>
</dbReference>
<comment type="subcellular location">
    <subcellularLocation>
        <location evidence="1">Mitochondrion inner membrane</location>
        <topology evidence="1">Single-pass membrane protein</topology>
    </subcellularLocation>
</comment>
<evidence type="ECO:0000256" key="9">
    <source>
        <dbReference type="ARBA" id="ARBA00022989"/>
    </source>
</evidence>
<feature type="region of interest" description="Disordered" evidence="14">
    <location>
        <begin position="1"/>
        <end position="27"/>
    </location>
</feature>
<accession>A0A812A078</accession>
<dbReference type="SUPFAM" id="SSF51306">
    <property type="entry name" value="LexA/Signal peptidase"/>
    <property type="match status" value="1"/>
</dbReference>
<evidence type="ECO:0000256" key="13">
    <source>
        <dbReference type="ARBA" id="ARBA00032718"/>
    </source>
</evidence>
<dbReference type="PANTHER" id="PTHR46041:SF2">
    <property type="entry name" value="MITOCHONDRIAL INNER MEMBRANE PROTEASE SUBUNIT 2"/>
    <property type="match status" value="1"/>
</dbReference>
<protein>
    <recommendedName>
        <fullName evidence="4">Mitochondrial inner membrane protease subunit 2</fullName>
    </recommendedName>
    <alternativeName>
        <fullName evidence="13">IMP2-like protein</fullName>
    </alternativeName>
</protein>
<dbReference type="Proteomes" id="UP000645828">
    <property type="component" value="Unassembled WGS sequence"/>
</dbReference>
<dbReference type="PRINTS" id="PR00727">
    <property type="entry name" value="LEADERPTASE"/>
</dbReference>
<keyword evidence="11" id="KW-0472">Membrane</keyword>
<evidence type="ECO:0000313" key="15">
    <source>
        <dbReference type="EMBL" id="CAD7694317.1"/>
    </source>
</evidence>
<keyword evidence="5" id="KW-0645">Protease</keyword>
<evidence type="ECO:0000256" key="4">
    <source>
        <dbReference type="ARBA" id="ARBA00013650"/>
    </source>
</evidence>
<dbReference type="InterPro" id="IPR000223">
    <property type="entry name" value="Pept_S26A_signal_pept_1"/>
</dbReference>
<comment type="function">
    <text evidence="12">Catalyzes the removal of transit peptides required for the targeting of proteins from the mitochondrial matrix, across the inner membrane, into the inter-membrane space. Known to process the nuclear encoded protein DIABLO.</text>
</comment>
<dbReference type="GO" id="GO:0042720">
    <property type="term" value="C:mitochondrial inner membrane peptidase complex"/>
    <property type="evidence" value="ECO:0007669"/>
    <property type="project" value="InterPro"/>
</dbReference>
<evidence type="ECO:0000256" key="12">
    <source>
        <dbReference type="ARBA" id="ARBA00025546"/>
    </source>
</evidence>
<sequence>MGTSSQAEQVNNTAVFRGDQLQSPKNPEQKIIKRVIALEGDIVKTMGHKNRYVKVPRGHIWVEGDHHGHSFDSNSFGPVKCYLLWPFHRWLLRC</sequence>
<comment type="subunit">
    <text evidence="3">Heterodimer of 2 subunits, IMMPL1 and IMMPL2.</text>
</comment>
<dbReference type="Gene3D" id="2.10.109.10">
    <property type="entry name" value="Umud Fragment, subunit A"/>
    <property type="match status" value="1"/>
</dbReference>
<evidence type="ECO:0000256" key="2">
    <source>
        <dbReference type="ARBA" id="ARBA00007066"/>
    </source>
</evidence>
<keyword evidence="8" id="KW-0378">Hydrolase</keyword>
<evidence type="ECO:0000256" key="11">
    <source>
        <dbReference type="ARBA" id="ARBA00023136"/>
    </source>
</evidence>
<dbReference type="InterPro" id="IPR019533">
    <property type="entry name" value="Peptidase_S26"/>
</dbReference>
<dbReference type="GO" id="GO:0006627">
    <property type="term" value="P:protein processing involved in protein targeting to mitochondrion"/>
    <property type="evidence" value="ECO:0007669"/>
    <property type="project" value="InterPro"/>
</dbReference>
<organism evidence="15 16">
    <name type="scientific">Nyctereutes procyonoides</name>
    <name type="common">Raccoon dog</name>
    <name type="synonym">Canis procyonoides</name>
    <dbReference type="NCBI Taxonomy" id="34880"/>
    <lineage>
        <taxon>Eukaryota</taxon>
        <taxon>Metazoa</taxon>
        <taxon>Chordata</taxon>
        <taxon>Craniata</taxon>
        <taxon>Vertebrata</taxon>
        <taxon>Euteleostomi</taxon>
        <taxon>Mammalia</taxon>
        <taxon>Eutheria</taxon>
        <taxon>Laurasiatheria</taxon>
        <taxon>Carnivora</taxon>
        <taxon>Caniformia</taxon>
        <taxon>Canidae</taxon>
        <taxon>Nyctereutes</taxon>
    </lineage>
</organism>
<dbReference type="PROSITE" id="PS00761">
    <property type="entry name" value="SPASE_I_3"/>
    <property type="match status" value="1"/>
</dbReference>
<dbReference type="GO" id="GO:0004252">
    <property type="term" value="F:serine-type endopeptidase activity"/>
    <property type="evidence" value="ECO:0007669"/>
    <property type="project" value="InterPro"/>
</dbReference>
<comment type="similarity">
    <text evidence="2">Belongs to the peptidase S26 family. IMP2 subfamily.</text>
</comment>
<evidence type="ECO:0000256" key="6">
    <source>
        <dbReference type="ARBA" id="ARBA00022692"/>
    </source>
</evidence>
<evidence type="ECO:0000256" key="7">
    <source>
        <dbReference type="ARBA" id="ARBA00022792"/>
    </source>
</evidence>
<dbReference type="CDD" id="cd06530">
    <property type="entry name" value="S26_SPase_I"/>
    <property type="match status" value="1"/>
</dbReference>
<dbReference type="InterPro" id="IPR037730">
    <property type="entry name" value="IMP2"/>
</dbReference>
<evidence type="ECO:0000256" key="10">
    <source>
        <dbReference type="ARBA" id="ARBA00023128"/>
    </source>
</evidence>
<reference evidence="15" key="1">
    <citation type="submission" date="2020-12" db="EMBL/GenBank/DDBJ databases">
        <authorList>
            <consortium name="Molecular Ecology Group"/>
        </authorList>
    </citation>
    <scope>NUCLEOTIDE SEQUENCE</scope>
    <source>
        <strain evidence="15">TBG_1078</strain>
    </source>
</reference>
<evidence type="ECO:0000256" key="1">
    <source>
        <dbReference type="ARBA" id="ARBA00004434"/>
    </source>
</evidence>
<dbReference type="GO" id="GO:0006465">
    <property type="term" value="P:signal peptide processing"/>
    <property type="evidence" value="ECO:0007669"/>
    <property type="project" value="InterPro"/>
</dbReference>
<keyword evidence="16" id="KW-1185">Reference proteome</keyword>
<keyword evidence="6" id="KW-0812">Transmembrane</keyword>
<evidence type="ECO:0000256" key="5">
    <source>
        <dbReference type="ARBA" id="ARBA00022670"/>
    </source>
</evidence>
<name>A0A812A078_NYCPR</name>
<keyword evidence="7" id="KW-0999">Mitochondrion inner membrane</keyword>
<keyword evidence="9" id="KW-1133">Transmembrane helix</keyword>
<evidence type="ECO:0000256" key="14">
    <source>
        <dbReference type="SAM" id="MobiDB-lite"/>
    </source>
</evidence>
<comment type="caution">
    <text evidence="15">The sequence shown here is derived from an EMBL/GenBank/DDBJ whole genome shotgun (WGS) entry which is preliminary data.</text>
</comment>
<proteinExistence type="inferred from homology"/>
<evidence type="ECO:0000256" key="8">
    <source>
        <dbReference type="ARBA" id="ARBA00022801"/>
    </source>
</evidence>
<evidence type="ECO:0000313" key="16">
    <source>
        <dbReference type="Proteomes" id="UP000645828"/>
    </source>
</evidence>
<dbReference type="AlphaFoldDB" id="A0A812A078"/>